<dbReference type="HAMAP" id="MF_00145">
    <property type="entry name" value="Phosphoglyc_kinase"/>
    <property type="match status" value="1"/>
</dbReference>
<dbReference type="UniPathway" id="UPA00109">
    <property type="reaction ID" value="UER00185"/>
</dbReference>
<evidence type="ECO:0000256" key="12">
    <source>
        <dbReference type="ARBA" id="ARBA00023152"/>
    </source>
</evidence>
<dbReference type="PROSITE" id="PS00171">
    <property type="entry name" value="TIM_1"/>
    <property type="match status" value="1"/>
</dbReference>
<dbReference type="Gene3D" id="3.40.50.1260">
    <property type="entry name" value="Phosphoglycerate kinase, N-terminal domain"/>
    <property type="match status" value="2"/>
</dbReference>
<evidence type="ECO:0000256" key="5">
    <source>
        <dbReference type="ARBA" id="ARBA00004838"/>
    </source>
</evidence>
<evidence type="ECO:0000256" key="16">
    <source>
        <dbReference type="RuleBase" id="RU000695"/>
    </source>
</evidence>
<comment type="function">
    <text evidence="15">Involved in the gluconeogenesis. Catalyzes stereospecifically the conversion of dihydroxyacetone phosphate (DHAP) to D-glyceraldehyde-3-phosphate (G3P).</text>
</comment>
<organism evidence="17 18">
    <name type="scientific">Petrotoga miotherma DSM 10691</name>
    <dbReference type="NCBI Taxonomy" id="1434326"/>
    <lineage>
        <taxon>Bacteria</taxon>
        <taxon>Thermotogati</taxon>
        <taxon>Thermotogota</taxon>
        <taxon>Thermotogae</taxon>
        <taxon>Petrotogales</taxon>
        <taxon>Petrotogaceae</taxon>
        <taxon>Petrotoga</taxon>
    </lineage>
</organism>
<feature type="binding site" evidence="15">
    <location>
        <position position="574"/>
    </location>
    <ligand>
        <name>substrate</name>
    </ligand>
</feature>
<dbReference type="Proteomes" id="UP000236199">
    <property type="component" value="Unassembled WGS sequence"/>
</dbReference>
<evidence type="ECO:0000256" key="8">
    <source>
        <dbReference type="ARBA" id="ARBA00022679"/>
    </source>
</evidence>
<dbReference type="FunFam" id="3.40.50.1260:FF:000008">
    <property type="entry name" value="Phosphoglycerate kinase"/>
    <property type="match status" value="1"/>
</dbReference>
<feature type="binding site" evidence="14">
    <location>
        <position position="293"/>
    </location>
    <ligand>
        <name>ATP</name>
        <dbReference type="ChEBI" id="CHEBI:30616"/>
    </ligand>
</feature>
<dbReference type="Pfam" id="PF00121">
    <property type="entry name" value="TIM"/>
    <property type="match status" value="1"/>
</dbReference>
<gene>
    <name evidence="14" type="primary">pgk</name>
    <name evidence="15" type="synonym">tpiA</name>
    <name evidence="17" type="ORF">X928_08935</name>
</gene>
<evidence type="ECO:0000256" key="15">
    <source>
        <dbReference type="HAMAP-Rule" id="MF_00147"/>
    </source>
</evidence>
<keyword evidence="7 14" id="KW-0963">Cytoplasm</keyword>
<accession>A0A2K1P7U7</accession>
<evidence type="ECO:0000313" key="18">
    <source>
        <dbReference type="Proteomes" id="UP000236199"/>
    </source>
</evidence>
<dbReference type="GO" id="GO:0005524">
    <property type="term" value="F:ATP binding"/>
    <property type="evidence" value="ECO:0007669"/>
    <property type="project" value="UniProtKB-KW"/>
</dbReference>
<dbReference type="InterPro" id="IPR036043">
    <property type="entry name" value="Phosphoglycerate_kinase_sf"/>
</dbReference>
<dbReference type="SUPFAM" id="SSF51351">
    <property type="entry name" value="Triosephosphate isomerase (TIM)"/>
    <property type="match status" value="1"/>
</dbReference>
<dbReference type="FunFam" id="3.20.20.70:FF:000016">
    <property type="entry name" value="Triosephosphate isomerase"/>
    <property type="match status" value="1"/>
</dbReference>
<dbReference type="PROSITE" id="PS00111">
    <property type="entry name" value="PGLYCERATE_KINASE"/>
    <property type="match status" value="1"/>
</dbReference>
<evidence type="ECO:0000256" key="4">
    <source>
        <dbReference type="ARBA" id="ARBA00004680"/>
    </source>
</evidence>
<dbReference type="InterPro" id="IPR015824">
    <property type="entry name" value="Phosphoglycerate_kinase_N"/>
</dbReference>
<dbReference type="AlphaFoldDB" id="A0A2K1P7U7"/>
<evidence type="ECO:0000313" key="17">
    <source>
        <dbReference type="EMBL" id="PNR98851.1"/>
    </source>
</evidence>
<keyword evidence="12 14" id="KW-0324">Glycolysis</keyword>
<comment type="subcellular location">
    <subcellularLocation>
        <location evidence="3 14 16">Cytoplasm</location>
    </subcellularLocation>
</comment>
<dbReference type="UniPathway" id="UPA00138"/>
<feature type="binding site" evidence="14">
    <location>
        <position position="151"/>
    </location>
    <ligand>
        <name>substrate</name>
    </ligand>
</feature>
<comment type="catalytic activity">
    <reaction evidence="2 14">
        <text>(2R)-3-phosphoglycerate + ATP = (2R)-3-phospho-glyceroyl phosphate + ADP</text>
        <dbReference type="Rhea" id="RHEA:14801"/>
        <dbReference type="ChEBI" id="CHEBI:30616"/>
        <dbReference type="ChEBI" id="CHEBI:57604"/>
        <dbReference type="ChEBI" id="CHEBI:58272"/>
        <dbReference type="ChEBI" id="CHEBI:456216"/>
        <dbReference type="EC" id="2.7.2.3"/>
    </reaction>
</comment>
<dbReference type="EC" id="5.3.1.1" evidence="15"/>
<dbReference type="InterPro" id="IPR000652">
    <property type="entry name" value="Triosephosphate_isomerase"/>
</dbReference>
<evidence type="ECO:0000256" key="11">
    <source>
        <dbReference type="ARBA" id="ARBA00022840"/>
    </source>
</evidence>
<evidence type="ECO:0000256" key="9">
    <source>
        <dbReference type="ARBA" id="ARBA00022741"/>
    </source>
</evidence>
<keyword evidence="6 15" id="KW-0312">Gluconeogenesis</keyword>
<feature type="binding site" evidence="15">
    <location>
        <begin position="410"/>
        <end position="412"/>
    </location>
    <ligand>
        <name>substrate</name>
    </ligand>
</feature>
<feature type="binding site" evidence="14">
    <location>
        <begin position="353"/>
        <end position="356"/>
    </location>
    <ligand>
        <name>ATP</name>
        <dbReference type="ChEBI" id="CHEBI:30616"/>
    </ligand>
</feature>
<dbReference type="HAMAP" id="MF_00147_B">
    <property type="entry name" value="TIM_B"/>
    <property type="match status" value="1"/>
</dbReference>
<dbReference type="InterPro" id="IPR001576">
    <property type="entry name" value="Phosphoglycerate_kinase"/>
</dbReference>
<evidence type="ECO:0000256" key="2">
    <source>
        <dbReference type="ARBA" id="ARBA00000642"/>
    </source>
</evidence>
<dbReference type="RefSeq" id="WP_103076754.1">
    <property type="nucleotide sequence ID" value="NZ_AZRM01000048.1"/>
</dbReference>
<dbReference type="EMBL" id="AZRM01000048">
    <property type="protein sequence ID" value="PNR98851.1"/>
    <property type="molecule type" value="Genomic_DNA"/>
</dbReference>
<feature type="binding site" evidence="14">
    <location>
        <begin position="59"/>
        <end position="62"/>
    </location>
    <ligand>
        <name>substrate</name>
    </ligand>
</feature>
<dbReference type="NCBIfam" id="NF010569">
    <property type="entry name" value="PRK13962.1"/>
    <property type="match status" value="1"/>
</dbReference>
<name>A0A2K1P7U7_9BACT</name>
<evidence type="ECO:0000256" key="14">
    <source>
        <dbReference type="HAMAP-Rule" id="MF_00145"/>
    </source>
</evidence>
<dbReference type="GO" id="GO:0004618">
    <property type="term" value="F:phosphoglycerate kinase activity"/>
    <property type="evidence" value="ECO:0007669"/>
    <property type="project" value="UniProtKB-UniRule"/>
</dbReference>
<dbReference type="GO" id="GO:0004807">
    <property type="term" value="F:triose-phosphate isomerase activity"/>
    <property type="evidence" value="ECO:0007669"/>
    <property type="project" value="UniProtKB-UniRule"/>
</dbReference>
<protein>
    <recommendedName>
        <fullName evidence="14 15">Multifunctional fusion protein</fullName>
    </recommendedName>
    <domain>
        <recommendedName>
            <fullName evidence="15">Triosephosphate isomerase</fullName>
            <shortName evidence="15">TIM</shortName>
            <shortName evidence="15">TPI</shortName>
            <ecNumber evidence="15">5.3.1.1</ecNumber>
        </recommendedName>
        <alternativeName>
            <fullName evidence="15">Triose-phosphate isomerase</fullName>
        </alternativeName>
    </domain>
    <domain>
        <recommendedName>
            <fullName evidence="14">Phosphoglycerate kinase</fullName>
            <ecNumber evidence="14">2.7.2.3</ecNumber>
        </recommendedName>
    </domain>
</protein>
<comment type="similarity">
    <text evidence="14">Belongs to the phosphoglycerate kinase family.</text>
</comment>
<dbReference type="NCBIfam" id="TIGR00419">
    <property type="entry name" value="tim"/>
    <property type="match status" value="1"/>
</dbReference>
<dbReference type="EC" id="2.7.2.3" evidence="14"/>
<feature type="binding site" evidence="14">
    <location>
        <position position="36"/>
    </location>
    <ligand>
        <name>substrate</name>
    </ligand>
</feature>
<dbReference type="InterPro" id="IPR015911">
    <property type="entry name" value="Phosphoglycerate_kinase_CS"/>
</dbReference>
<keyword evidence="11 14" id="KW-0067">ATP-binding</keyword>
<reference evidence="17 18" key="1">
    <citation type="submission" date="2013-12" db="EMBL/GenBank/DDBJ databases">
        <title>Comparative genomics of Petrotoga isolates.</title>
        <authorList>
            <person name="Nesbo C.L."/>
            <person name="Charchuk R."/>
            <person name="Chow K."/>
        </authorList>
    </citation>
    <scope>NUCLEOTIDE SEQUENCE [LARGE SCALE GENOMIC DNA]</scope>
    <source>
        <strain evidence="17 18">DSM 10691</strain>
    </source>
</reference>
<dbReference type="CDD" id="cd00318">
    <property type="entry name" value="Phosphoglycerate_kinase"/>
    <property type="match status" value="1"/>
</dbReference>
<dbReference type="PROSITE" id="PS51440">
    <property type="entry name" value="TIM_2"/>
    <property type="match status" value="1"/>
</dbReference>
<evidence type="ECO:0000256" key="1">
    <source>
        <dbReference type="ARBA" id="ARBA00000474"/>
    </source>
</evidence>
<dbReference type="InterPro" id="IPR013785">
    <property type="entry name" value="Aldolase_TIM"/>
</dbReference>
<dbReference type="GO" id="GO:0006096">
    <property type="term" value="P:glycolytic process"/>
    <property type="evidence" value="ECO:0007669"/>
    <property type="project" value="UniProtKB-UniRule"/>
</dbReference>
<comment type="pathway">
    <text evidence="5 14 16">Carbohydrate degradation; glycolysis; pyruvate from D-glyceraldehyde 3-phosphate: step 2/5.</text>
</comment>
<comment type="similarity">
    <text evidence="15">Belongs to the triosephosphate isomerase family.</text>
</comment>
<comment type="subunit">
    <text evidence="14">Monomer.</text>
</comment>
<comment type="catalytic activity">
    <reaction evidence="1 15">
        <text>D-glyceraldehyde 3-phosphate = dihydroxyacetone phosphate</text>
        <dbReference type="Rhea" id="RHEA:18585"/>
        <dbReference type="ChEBI" id="CHEBI:57642"/>
        <dbReference type="ChEBI" id="CHEBI:59776"/>
        <dbReference type="EC" id="5.3.1.1"/>
    </reaction>
</comment>
<dbReference type="PANTHER" id="PTHR11406">
    <property type="entry name" value="PHOSPHOGLYCERATE KINASE"/>
    <property type="match status" value="1"/>
</dbReference>
<evidence type="ECO:0000256" key="6">
    <source>
        <dbReference type="ARBA" id="ARBA00022432"/>
    </source>
</evidence>
<feature type="binding site" evidence="14">
    <location>
        <position position="118"/>
    </location>
    <ligand>
        <name>substrate</name>
    </ligand>
</feature>
<sequence length="655" mass="71811">MEKLTIKDVDLKGKKVIMRVDFNVPIKDGKITDETRIKAALDTIQYTLDKGAKVILLSHLGRPKGEKNPQFSLKPVADRLDELLNNKVYFVDETRGPKVEKAVSELKDGEVLLIENTRFEKGETKNDPELAKYWASLADLHVNDAFGTAHRAHASNVGIANYIPSVAGFLMEKEIEFLQKAVENPEKPYVVILGGAKVSDKIGVINNLLNKADKILIGGAMMFTFLKALGKNVGSSLVEEDKLNVAKDILENAKAKGVEIVLPVDTVIAQKIEAGVEKKTVKIDDGIPEGWMGLDIGPESVSLFKEKISDAKTIVWNGPMGVFEMDDFAFGTEEVAKAIAEVTKKGCISIIGGGDSAAAAEKFGLASEFSHVSTGGGASLEFLEGKELPGISSINEKKKLNERKFILAGNWKMNKTNTEAAEFVSKLVGQIKTEDKFEVIVCPPFTALEKVRDITSSSNIKVGAQNAYYEDKGAYTGEISVNMLRDIGVEYVILGHSERRHIFQESDELINKKLKKVISSGLTPILCVGEQLEEREKGLTFNVVERQIKEALYGLTEEEAKTIIIAYEPVWAIGTGKVATPNQAQEVHKFIRDLLKDIFNEEFAKKTTILYGGSIKPNNYLGLFGKPDIDGGLVGGASLTEDFVELANIMKEIIE</sequence>
<dbReference type="Gene3D" id="3.20.20.70">
    <property type="entry name" value="Aldolase class I"/>
    <property type="match status" value="1"/>
</dbReference>
<keyword evidence="9 14" id="KW-0547">Nucleotide-binding</keyword>
<feature type="binding site" evidence="15">
    <location>
        <begin position="635"/>
        <end position="636"/>
    </location>
    <ligand>
        <name>substrate</name>
    </ligand>
</feature>
<dbReference type="InterPro" id="IPR022896">
    <property type="entry name" value="TrioseP_Isoase_bac/euk"/>
</dbReference>
<dbReference type="OrthoDB" id="9808460at2"/>
<evidence type="ECO:0000256" key="10">
    <source>
        <dbReference type="ARBA" id="ARBA00022777"/>
    </source>
</evidence>
<proteinExistence type="inferred from homology"/>
<feature type="binding site" evidence="14">
    <location>
        <position position="324"/>
    </location>
    <ligand>
        <name>ATP</name>
        <dbReference type="ChEBI" id="CHEBI:30616"/>
    </ligand>
</feature>
<comment type="caution">
    <text evidence="17">The sequence shown here is derived from an EMBL/GenBank/DDBJ whole genome shotgun (WGS) entry which is preliminary data.</text>
</comment>
<dbReference type="PANTHER" id="PTHR11406:SF23">
    <property type="entry name" value="PHOSPHOGLYCERATE KINASE 1, CHLOROPLASTIC-RELATED"/>
    <property type="match status" value="1"/>
</dbReference>
<dbReference type="SUPFAM" id="SSF53748">
    <property type="entry name" value="Phosphoglycerate kinase"/>
    <property type="match status" value="1"/>
</dbReference>
<dbReference type="GO" id="GO:0005829">
    <property type="term" value="C:cytosol"/>
    <property type="evidence" value="ECO:0007669"/>
    <property type="project" value="TreeGrafter"/>
</dbReference>
<feature type="binding site" evidence="15">
    <location>
        <position position="614"/>
    </location>
    <ligand>
        <name>substrate</name>
    </ligand>
</feature>
<dbReference type="InterPro" id="IPR035990">
    <property type="entry name" value="TIM_sf"/>
</dbReference>
<dbReference type="GO" id="GO:0043531">
    <property type="term" value="F:ADP binding"/>
    <property type="evidence" value="ECO:0007669"/>
    <property type="project" value="TreeGrafter"/>
</dbReference>
<dbReference type="Pfam" id="PF00162">
    <property type="entry name" value="PGK"/>
    <property type="match status" value="1"/>
</dbReference>
<dbReference type="InterPro" id="IPR020861">
    <property type="entry name" value="Triosephosphate_isomerase_AS"/>
</dbReference>
<keyword evidence="10 14" id="KW-0418">Kinase</keyword>
<comment type="pathway">
    <text evidence="4 15">Carbohydrate degradation; glycolysis; D-glyceraldehyde 3-phosphate from glycerone phosphate: step 1/1.</text>
</comment>
<dbReference type="FunFam" id="3.40.50.1260:FF:000007">
    <property type="entry name" value="Phosphoglycerate kinase"/>
    <property type="match status" value="1"/>
</dbReference>
<evidence type="ECO:0000256" key="3">
    <source>
        <dbReference type="ARBA" id="ARBA00004496"/>
    </source>
</evidence>
<dbReference type="CDD" id="cd00311">
    <property type="entry name" value="TIM"/>
    <property type="match status" value="1"/>
</dbReference>
<dbReference type="GO" id="GO:0006094">
    <property type="term" value="P:gluconeogenesis"/>
    <property type="evidence" value="ECO:0007669"/>
    <property type="project" value="UniProtKB-UniRule"/>
</dbReference>
<comment type="subunit">
    <text evidence="15">Homodimer.</text>
</comment>
<feature type="active site" description="Proton acceptor" evidence="15">
    <location>
        <position position="568"/>
    </location>
</feature>
<keyword evidence="8 14" id="KW-0808">Transferase</keyword>
<comment type="pathway">
    <text evidence="15">Carbohydrate biosynthesis; gluconeogenesis.</text>
</comment>
<feature type="binding site" evidence="14">
    <location>
        <position position="201"/>
    </location>
    <ligand>
        <name>ATP</name>
        <dbReference type="ChEBI" id="CHEBI:30616"/>
    </ligand>
</feature>
<feature type="binding site" evidence="14">
    <location>
        <begin position="21"/>
        <end position="23"/>
    </location>
    <ligand>
        <name>substrate</name>
    </ligand>
</feature>
<dbReference type="PRINTS" id="PR00477">
    <property type="entry name" value="PHGLYCKINASE"/>
</dbReference>
<feature type="active site" description="Electrophile" evidence="15">
    <location>
        <position position="496"/>
    </location>
</feature>
<keyword evidence="18" id="KW-1185">Reference proteome</keyword>
<evidence type="ECO:0000256" key="7">
    <source>
        <dbReference type="ARBA" id="ARBA00022490"/>
    </source>
</evidence>
<evidence type="ECO:0000256" key="13">
    <source>
        <dbReference type="ARBA" id="ARBA00023235"/>
    </source>
</evidence>
<keyword evidence="13 15" id="KW-0413">Isomerase</keyword>